<evidence type="ECO:0000313" key="2">
    <source>
        <dbReference type="Proteomes" id="UP001163223"/>
    </source>
</evidence>
<reference evidence="1" key="1">
    <citation type="submission" date="2022-11" db="EMBL/GenBank/DDBJ databases">
        <title>beta-Carotene-producing bacterium, Jeongeuplla avenae sp. nov., alleviates the salt stress of Arabidopsis seedlings.</title>
        <authorList>
            <person name="Jiang L."/>
            <person name="Lee J."/>
        </authorList>
    </citation>
    <scope>NUCLEOTIDE SEQUENCE</scope>
    <source>
        <strain evidence="1">DY_R2A_6</strain>
    </source>
</reference>
<proteinExistence type="predicted"/>
<dbReference type="Proteomes" id="UP001163223">
    <property type="component" value="Chromosome"/>
</dbReference>
<keyword evidence="2" id="KW-1185">Reference proteome</keyword>
<name>A0ACD4NXH7_9HYPH</name>
<evidence type="ECO:0000313" key="1">
    <source>
        <dbReference type="EMBL" id="WAJ31481.1"/>
    </source>
</evidence>
<protein>
    <submittedName>
        <fullName evidence="1">DNA polymerase Y family protein</fullName>
    </submittedName>
</protein>
<gene>
    <name evidence="1" type="ORF">OXU80_15275</name>
</gene>
<organism evidence="1 2">
    <name type="scientific">Antarcticirhabdus aurantiaca</name>
    <dbReference type="NCBI Taxonomy" id="2606717"/>
    <lineage>
        <taxon>Bacteria</taxon>
        <taxon>Pseudomonadati</taxon>
        <taxon>Pseudomonadota</taxon>
        <taxon>Alphaproteobacteria</taxon>
        <taxon>Hyphomicrobiales</taxon>
        <taxon>Aurantimonadaceae</taxon>
        <taxon>Antarcticirhabdus</taxon>
    </lineage>
</organism>
<dbReference type="EMBL" id="CP113520">
    <property type="protein sequence ID" value="WAJ31481.1"/>
    <property type="molecule type" value="Genomic_DNA"/>
</dbReference>
<sequence length="481" mass="51612">MRLVAGDAAARRLGLLPGLGLADARARVPDLAVADHDPAADAAFLARLADACDRYTPLVALDGADGLILDIAGAAHLFGGEAAMKRDVEARLARVGVACVAAVAGTPDAARALARFGGLPGAIVLSGGEPAAVGPLPAAALGLEHAETVALARLGLRTVGDVAERPRAPLAARFGQGLIDRLDRVLGRTEKPIVPRRPVPVFSAERRFAEPIGRVEDCAAALERLAQDLCGRLERQAKGGRRFEASFFRTDGAVRRIAVATAAPLREPEGLARLLFRRIDSAADPLDPGFGFDAIRLAVLLAEPMAARQDSFGARRQESAVSGLADRLGSRFGEDAAVRFDALDTHIPERAERLVPLLREIGEGGEASAWVLAPVPYEPRGEPPERPLRLFDPPQPLDVVAEVPDGAPKRFRWRRVLHEVAHAEGPERISAEWWRGEGGAVPTRDYFRVEDTDGRRFWVFRAGLYGVETTGPRWFLHGLFA</sequence>
<accession>A0ACD4NXH7</accession>